<evidence type="ECO:0000256" key="2">
    <source>
        <dbReference type="ARBA" id="ARBA00022729"/>
    </source>
</evidence>
<evidence type="ECO:0000313" key="9">
    <source>
        <dbReference type="Proteomes" id="UP001165063"/>
    </source>
</evidence>
<dbReference type="InterPro" id="IPR011050">
    <property type="entry name" value="Pectin_lyase_fold/virulence"/>
</dbReference>
<feature type="compositionally biased region" description="Basic residues" evidence="5">
    <location>
        <begin position="69"/>
        <end position="79"/>
    </location>
</feature>
<evidence type="ECO:0000313" key="8">
    <source>
        <dbReference type="EMBL" id="GMG19957.1"/>
    </source>
</evidence>
<evidence type="ECO:0000256" key="4">
    <source>
        <dbReference type="RuleBase" id="RU361173"/>
    </source>
</evidence>
<dbReference type="AlphaFoldDB" id="A0A9W6YQP7"/>
<dbReference type="Gene3D" id="2.160.20.10">
    <property type="entry name" value="Single-stranded right-handed beta-helix, Pectin lyase-like"/>
    <property type="match status" value="1"/>
</dbReference>
<comment type="caution">
    <text evidence="8">The sequence shown here is derived from an EMBL/GenBank/DDBJ whole genome shotgun (WGS) entry which is preliminary data.</text>
</comment>
<keyword evidence="4" id="KW-0119">Carbohydrate metabolism</keyword>
<evidence type="ECO:0000256" key="5">
    <source>
        <dbReference type="SAM" id="MobiDB-lite"/>
    </source>
</evidence>
<evidence type="ECO:0000256" key="6">
    <source>
        <dbReference type="SAM" id="SignalP"/>
    </source>
</evidence>
<accession>A0A9W6YQP7</accession>
<sequence length="471" mass="49238">MLFPSLAKSLTLALLATNAVVSALPMAHHDDDDNSSSLTTKSRKTESHTTKTISSDDYSPRATSSGVTKSRKSKSHKTKTVSSETKSRKSKSHKTKTKTKTISSGTKSRKTKSHKTKTRSSDGYSPSATSSGDDGSYSDATSTKSTKTQKSKASSTIVKASSVVAVASGSSVASSSASTGSGVSGSVFGYASLNGGTTGGASGKTVTATTLEELTSYCAQEGALTIYVTGAISSSGSSGYSVTVSSDKSIIGKSGASLTNVGFYLKDVSNVIIQNLTISKVIGTDAVRVLKSKNVWLDHLDVSSDKDHGKDYYDGLIDITHASDYITVSYVHFHDHEKTSLVGHSDSNGSEDTGHLTVTYAYNFWENLNSRGPSLRFGTGHIYNNYYDNMNDGINIRKGAKALVENNVFAGSSSKGLYSVDGTGSAQASGNDFGSASDSIDSTTLSMEYTYSLKDAGDVASYVQSNAGATL</sequence>
<evidence type="ECO:0000256" key="3">
    <source>
        <dbReference type="ARBA" id="ARBA00023239"/>
    </source>
</evidence>
<feature type="compositionally biased region" description="Polar residues" evidence="5">
    <location>
        <begin position="50"/>
        <end position="67"/>
    </location>
</feature>
<dbReference type="PANTHER" id="PTHR31683">
    <property type="entry name" value="PECTATE LYASE 18-RELATED"/>
    <property type="match status" value="1"/>
</dbReference>
<protein>
    <submittedName>
        <fullName evidence="8">Unnamed protein product</fullName>
    </submittedName>
</protein>
<feature type="domain" description="Pectate lyase" evidence="7">
    <location>
        <begin position="201"/>
        <end position="415"/>
    </location>
</feature>
<dbReference type="Pfam" id="PF00544">
    <property type="entry name" value="Pectate_lyase_4"/>
    <property type="match status" value="1"/>
</dbReference>
<keyword evidence="3 4" id="KW-0456">Lyase</keyword>
<feature type="compositionally biased region" description="Polar residues" evidence="5">
    <location>
        <begin position="122"/>
        <end position="133"/>
    </location>
</feature>
<feature type="signal peptide" evidence="6">
    <location>
        <begin position="1"/>
        <end position="23"/>
    </location>
</feature>
<dbReference type="InterPro" id="IPR002022">
    <property type="entry name" value="Pec_lyase"/>
</dbReference>
<keyword evidence="4" id="KW-0624">Polysaccharide degradation</keyword>
<feature type="compositionally biased region" description="Basic residues" evidence="5">
    <location>
        <begin position="88"/>
        <end position="99"/>
    </location>
</feature>
<feature type="compositionally biased region" description="Basic residues" evidence="5">
    <location>
        <begin position="107"/>
        <end position="118"/>
    </location>
</feature>
<dbReference type="GO" id="GO:0000272">
    <property type="term" value="P:polysaccharide catabolic process"/>
    <property type="evidence" value="ECO:0007669"/>
    <property type="project" value="UniProtKB-KW"/>
</dbReference>
<dbReference type="OrthoDB" id="1637350at2759"/>
<keyword evidence="4" id="KW-0964">Secreted</keyword>
<reference evidence="8" key="1">
    <citation type="submission" date="2023-04" db="EMBL/GenBank/DDBJ databases">
        <title>Ambrosiozyma monospora NBRC 1965.</title>
        <authorList>
            <person name="Ichikawa N."/>
            <person name="Sato H."/>
            <person name="Tonouchi N."/>
        </authorList>
    </citation>
    <scope>NUCLEOTIDE SEQUENCE</scope>
    <source>
        <strain evidence="8">NBRC 1965</strain>
    </source>
</reference>
<gene>
    <name evidence="8" type="ORF">Amon01_000086900</name>
</gene>
<dbReference type="EMBL" id="BSXU01000245">
    <property type="protein sequence ID" value="GMG19957.1"/>
    <property type="molecule type" value="Genomic_DNA"/>
</dbReference>
<dbReference type="SUPFAM" id="SSF51126">
    <property type="entry name" value="Pectin lyase-like"/>
    <property type="match status" value="1"/>
</dbReference>
<comment type="similarity">
    <text evidence="1 4">Belongs to the polysaccharide lyase 1 family.</text>
</comment>
<name>A0A9W6YQP7_AMBMO</name>
<dbReference type="InterPro" id="IPR012334">
    <property type="entry name" value="Pectin_lyas_fold"/>
</dbReference>
<dbReference type="Proteomes" id="UP001165063">
    <property type="component" value="Unassembled WGS sequence"/>
</dbReference>
<keyword evidence="2 6" id="KW-0732">Signal</keyword>
<proteinExistence type="inferred from homology"/>
<evidence type="ECO:0000256" key="1">
    <source>
        <dbReference type="ARBA" id="ARBA00010980"/>
    </source>
</evidence>
<dbReference type="GO" id="GO:0005576">
    <property type="term" value="C:extracellular region"/>
    <property type="evidence" value="ECO:0007669"/>
    <property type="project" value="UniProtKB-SubCell"/>
</dbReference>
<dbReference type="SMART" id="SM00656">
    <property type="entry name" value="Amb_all"/>
    <property type="match status" value="1"/>
</dbReference>
<keyword evidence="9" id="KW-1185">Reference proteome</keyword>
<comment type="subcellular location">
    <subcellularLocation>
        <location evidence="4">Secreted</location>
    </subcellularLocation>
</comment>
<feature type="chain" id="PRO_5040912619" evidence="6">
    <location>
        <begin position="24"/>
        <end position="471"/>
    </location>
</feature>
<feature type="compositionally biased region" description="Low complexity" evidence="5">
    <location>
        <begin position="140"/>
        <end position="154"/>
    </location>
</feature>
<evidence type="ECO:0000259" key="7">
    <source>
        <dbReference type="SMART" id="SM00656"/>
    </source>
</evidence>
<organism evidence="8 9">
    <name type="scientific">Ambrosiozyma monospora</name>
    <name type="common">Yeast</name>
    <name type="synonym">Endomycopsis monosporus</name>
    <dbReference type="NCBI Taxonomy" id="43982"/>
    <lineage>
        <taxon>Eukaryota</taxon>
        <taxon>Fungi</taxon>
        <taxon>Dikarya</taxon>
        <taxon>Ascomycota</taxon>
        <taxon>Saccharomycotina</taxon>
        <taxon>Pichiomycetes</taxon>
        <taxon>Pichiales</taxon>
        <taxon>Pichiaceae</taxon>
        <taxon>Ambrosiozyma</taxon>
    </lineage>
</organism>
<dbReference type="InterPro" id="IPR045032">
    <property type="entry name" value="PEL"/>
</dbReference>
<feature type="region of interest" description="Disordered" evidence="5">
    <location>
        <begin position="27"/>
        <end position="154"/>
    </location>
</feature>
<dbReference type="GO" id="GO:0030570">
    <property type="term" value="F:pectate lyase activity"/>
    <property type="evidence" value="ECO:0007669"/>
    <property type="project" value="InterPro"/>
</dbReference>
<dbReference type="PANTHER" id="PTHR31683:SF18">
    <property type="entry name" value="PECTATE LYASE 21-RELATED"/>
    <property type="match status" value="1"/>
</dbReference>